<feature type="region of interest" description="Disordered" evidence="1">
    <location>
        <begin position="75"/>
        <end position="224"/>
    </location>
</feature>
<evidence type="ECO:0000313" key="3">
    <source>
        <dbReference type="Proteomes" id="UP001596072"/>
    </source>
</evidence>
<reference evidence="3" key="1">
    <citation type="journal article" date="2019" name="Int. J. Syst. Evol. Microbiol.">
        <title>The Global Catalogue of Microorganisms (GCM) 10K type strain sequencing project: providing services to taxonomists for standard genome sequencing and annotation.</title>
        <authorList>
            <consortium name="The Broad Institute Genomics Platform"/>
            <consortium name="The Broad Institute Genome Sequencing Center for Infectious Disease"/>
            <person name="Wu L."/>
            <person name="Ma J."/>
        </authorList>
    </citation>
    <scope>NUCLEOTIDE SEQUENCE [LARGE SCALE GENOMIC DNA]</scope>
    <source>
        <strain evidence="3">YIM 94188</strain>
    </source>
</reference>
<dbReference type="Proteomes" id="UP001596072">
    <property type="component" value="Unassembled WGS sequence"/>
</dbReference>
<proteinExistence type="predicted"/>
<keyword evidence="3" id="KW-1185">Reference proteome</keyword>
<dbReference type="EMBL" id="JBHSNS010000001">
    <property type="protein sequence ID" value="MFC5727888.1"/>
    <property type="molecule type" value="Genomic_DNA"/>
</dbReference>
<organism evidence="2 3">
    <name type="scientific">Nocardioides vastitatis</name>
    <dbReference type="NCBI Taxonomy" id="2568655"/>
    <lineage>
        <taxon>Bacteria</taxon>
        <taxon>Bacillati</taxon>
        <taxon>Actinomycetota</taxon>
        <taxon>Actinomycetes</taxon>
        <taxon>Propionibacteriales</taxon>
        <taxon>Nocardioidaceae</taxon>
        <taxon>Nocardioides</taxon>
    </lineage>
</organism>
<gene>
    <name evidence="2" type="ORF">ACFPQB_03100</name>
</gene>
<accession>A0ABW0ZCF6</accession>
<sequence>MTSQHRIERLRVDAPTLEPDSALLGMLADLSASSRPATPRTARSTGLRIIASTASVAVIAAATWAAGIQIGAETPLSPADRPSQQEISGQPSPGDVGTPHPDVSAPGSPPSPGLPGTSATAAERAVDLAEPEPPAETPRRAAKSTTTNGKLTANPGKGRRAGQPTEHGAGFGYPPPTRHPQGLGTPRRVRPHDQSAAPRSSVSRGADARRGDNPGRRGWGKRNR</sequence>
<comment type="caution">
    <text evidence="2">The sequence shown here is derived from an EMBL/GenBank/DDBJ whole genome shotgun (WGS) entry which is preliminary data.</text>
</comment>
<evidence type="ECO:0008006" key="4">
    <source>
        <dbReference type="Google" id="ProtNLM"/>
    </source>
</evidence>
<dbReference type="RefSeq" id="WP_136432460.1">
    <property type="nucleotide sequence ID" value="NZ_JBHSNS010000001.1"/>
</dbReference>
<evidence type="ECO:0000313" key="2">
    <source>
        <dbReference type="EMBL" id="MFC5727888.1"/>
    </source>
</evidence>
<feature type="compositionally biased region" description="Polar residues" evidence="1">
    <location>
        <begin position="82"/>
        <end position="91"/>
    </location>
</feature>
<name>A0ABW0ZCF6_9ACTN</name>
<evidence type="ECO:0000256" key="1">
    <source>
        <dbReference type="SAM" id="MobiDB-lite"/>
    </source>
</evidence>
<protein>
    <recommendedName>
        <fullName evidence="4">Translation initiation factor IF-2</fullName>
    </recommendedName>
</protein>
<feature type="compositionally biased region" description="Basic and acidic residues" evidence="1">
    <location>
        <begin position="206"/>
        <end position="215"/>
    </location>
</feature>